<evidence type="ECO:0000256" key="1">
    <source>
        <dbReference type="ARBA" id="ARBA00022729"/>
    </source>
</evidence>
<organism evidence="4 5">
    <name type="scientific">Roseateles aquatilis</name>
    <dbReference type="NCBI Taxonomy" id="431061"/>
    <lineage>
        <taxon>Bacteria</taxon>
        <taxon>Pseudomonadati</taxon>
        <taxon>Pseudomonadota</taxon>
        <taxon>Betaproteobacteria</taxon>
        <taxon>Burkholderiales</taxon>
        <taxon>Sphaerotilaceae</taxon>
        <taxon>Roseateles</taxon>
    </lineage>
</organism>
<dbReference type="OrthoDB" id="8592924at2"/>
<reference evidence="4 5" key="1">
    <citation type="journal article" date="2008" name="Int. J. Syst. Evol. Microbiol.">
        <title>Description of Roseateles aquatilis sp. nov. and Roseateles terrae sp. nov., in the class Betaproteobacteria, and emended description of the genus Roseateles.</title>
        <authorList>
            <person name="Gomila M."/>
            <person name="Bowien B."/>
            <person name="Falsen E."/>
            <person name="Moore E.R."/>
            <person name="Lalucat J."/>
        </authorList>
    </citation>
    <scope>NUCLEOTIDE SEQUENCE [LARGE SCALE GENOMIC DNA]</scope>
    <source>
        <strain evidence="4 5">CCUG 48205</strain>
    </source>
</reference>
<keyword evidence="1" id="KW-0732">Signal</keyword>
<evidence type="ECO:0000256" key="2">
    <source>
        <dbReference type="SAM" id="MobiDB-lite"/>
    </source>
</evidence>
<accession>A0A246J9T8</accession>
<dbReference type="Gene3D" id="3.40.190.10">
    <property type="entry name" value="Periplasmic binding protein-like II"/>
    <property type="match status" value="2"/>
</dbReference>
<sequence length="305" mass="33026">MKSAEIDPPGGQRAGHRLRADGGRAGAHAAPERARRRVGLLLAVGLALGAGLARADCSRPLRVPVSPIGMSVVASGGEVAGVYPDVLRKITSETGCEFEIVVVPRARLEAMFSGGTADLLVPATRTATRDLRGEFVPMMRVRPMLISLASDRAPIESLADLAERRELRVALVRGFDYGEGYQQLIHKLRAQKRLMMEADAASVARALDRSLADVTLMAPSIFTGTLLQDSKTRGLVERLRFESIAELGWSESGVYLSRHLPAKDREVLLDALERSAKSGAVWKSVQRHYPAGSFEEGLKPLVMPK</sequence>
<dbReference type="InterPro" id="IPR001638">
    <property type="entry name" value="Solute-binding_3/MltF_N"/>
</dbReference>
<evidence type="ECO:0000313" key="4">
    <source>
        <dbReference type="EMBL" id="OWQ88968.1"/>
    </source>
</evidence>
<protein>
    <recommendedName>
        <fullName evidence="3">Solute-binding protein family 3/N-terminal domain-containing protein</fullName>
    </recommendedName>
</protein>
<dbReference type="EMBL" id="NIOF01000006">
    <property type="protein sequence ID" value="OWQ88968.1"/>
    <property type="molecule type" value="Genomic_DNA"/>
</dbReference>
<keyword evidence="5" id="KW-1185">Reference proteome</keyword>
<dbReference type="PANTHER" id="PTHR35936">
    <property type="entry name" value="MEMBRANE-BOUND LYTIC MUREIN TRANSGLYCOSYLASE F"/>
    <property type="match status" value="1"/>
</dbReference>
<name>A0A246J9T8_9BURK</name>
<evidence type="ECO:0000259" key="3">
    <source>
        <dbReference type="Pfam" id="PF00497"/>
    </source>
</evidence>
<dbReference type="SUPFAM" id="SSF53850">
    <property type="entry name" value="Periplasmic binding protein-like II"/>
    <property type="match status" value="1"/>
</dbReference>
<dbReference type="RefSeq" id="WP_088385856.1">
    <property type="nucleotide sequence ID" value="NZ_NIOF01000006.1"/>
</dbReference>
<feature type="region of interest" description="Disordered" evidence="2">
    <location>
        <begin position="1"/>
        <end position="31"/>
    </location>
</feature>
<evidence type="ECO:0000313" key="5">
    <source>
        <dbReference type="Proteomes" id="UP000197468"/>
    </source>
</evidence>
<dbReference type="Pfam" id="PF00497">
    <property type="entry name" value="SBP_bac_3"/>
    <property type="match status" value="1"/>
</dbReference>
<dbReference type="Proteomes" id="UP000197468">
    <property type="component" value="Unassembled WGS sequence"/>
</dbReference>
<feature type="domain" description="Solute-binding protein family 3/N-terminal" evidence="3">
    <location>
        <begin position="71"/>
        <end position="208"/>
    </location>
</feature>
<gene>
    <name evidence="4" type="ORF">CDN99_14765</name>
</gene>
<dbReference type="AlphaFoldDB" id="A0A246J9T8"/>
<dbReference type="PANTHER" id="PTHR35936:SF25">
    <property type="entry name" value="ABC TRANSPORTER SUBSTRATE-BINDING PROTEIN"/>
    <property type="match status" value="1"/>
</dbReference>
<comment type="caution">
    <text evidence="4">The sequence shown here is derived from an EMBL/GenBank/DDBJ whole genome shotgun (WGS) entry which is preliminary data.</text>
</comment>
<proteinExistence type="predicted"/>